<dbReference type="SUPFAM" id="SSF56349">
    <property type="entry name" value="DNA breaking-rejoining enzymes"/>
    <property type="match status" value="1"/>
</dbReference>
<feature type="domain" description="Tyr recombinase" evidence="4">
    <location>
        <begin position="157"/>
        <end position="325"/>
    </location>
</feature>
<dbReference type="PANTHER" id="PTHR30349">
    <property type="entry name" value="PHAGE INTEGRASE-RELATED"/>
    <property type="match status" value="1"/>
</dbReference>
<keyword evidence="3" id="KW-0233">DNA recombination</keyword>
<dbReference type="InterPro" id="IPR002104">
    <property type="entry name" value="Integrase_catalytic"/>
</dbReference>
<dbReference type="InterPro" id="IPR013762">
    <property type="entry name" value="Integrase-like_cat_sf"/>
</dbReference>
<dbReference type="CDD" id="cd00796">
    <property type="entry name" value="INT_Rci_Hp1_C"/>
    <property type="match status" value="1"/>
</dbReference>
<dbReference type="InterPro" id="IPR010998">
    <property type="entry name" value="Integrase_recombinase_N"/>
</dbReference>
<gene>
    <name evidence="5" type="ORF">PH603_13210</name>
</gene>
<dbReference type="EMBL" id="CP116805">
    <property type="protein sequence ID" value="WCL53497.1"/>
    <property type="molecule type" value="Genomic_DNA"/>
</dbReference>
<keyword evidence="1" id="KW-0229">DNA integration</keyword>
<proteinExistence type="predicted"/>
<sequence length="325" mass="36866">MATIRKRGETWRVEVRRKGVTESRSFTKKMDAQAWALALEAEIDGGAYRASRAGTKTVGDAFSRYGKEVSCKKRSHLAELRRLAYLSNCDLAKVRLVDLATPDVAAWRDMRLKEVATSTVNRDLNLISHVFTICVKEWHWLRTNPCSDLQRPKDPPPRERRVSASELELIRHVFDYETDTVPRTQQQHVCLMFLIAIETAMRLSEIHSVGKGSFNAASNVVQLPLTKNGTRRRIGVSARAAELIDLFLRSSVRSTPHNLSKCFENGIKRSGIIDLTFHDSRHEAITRLARKVGVLDLARITGHKDIRELMTYYDATPDEIAARLD</sequence>
<evidence type="ECO:0000313" key="6">
    <source>
        <dbReference type="Proteomes" id="UP001217500"/>
    </source>
</evidence>
<organism evidence="5 6">
    <name type="scientific">Gimibacter soli</name>
    <dbReference type="NCBI Taxonomy" id="3024400"/>
    <lineage>
        <taxon>Bacteria</taxon>
        <taxon>Pseudomonadati</taxon>
        <taxon>Pseudomonadota</taxon>
        <taxon>Alphaproteobacteria</taxon>
        <taxon>Kordiimonadales</taxon>
        <taxon>Temperatibacteraceae</taxon>
        <taxon>Gimibacter</taxon>
    </lineage>
</organism>
<dbReference type="RefSeq" id="WP_289503009.1">
    <property type="nucleotide sequence ID" value="NZ_CP116805.1"/>
</dbReference>
<evidence type="ECO:0000259" key="4">
    <source>
        <dbReference type="PROSITE" id="PS51898"/>
    </source>
</evidence>
<reference evidence="5" key="1">
    <citation type="submission" date="2023-01" db="EMBL/GenBank/DDBJ databases">
        <title>The genome sequence of Kordiimonadaceae bacterium 6D33.</title>
        <authorList>
            <person name="Liu Y."/>
        </authorList>
    </citation>
    <scope>NUCLEOTIDE SEQUENCE</scope>
    <source>
        <strain evidence="5">6D33</strain>
    </source>
</reference>
<evidence type="ECO:0000256" key="1">
    <source>
        <dbReference type="ARBA" id="ARBA00022908"/>
    </source>
</evidence>
<dbReference type="GO" id="GO:0003677">
    <property type="term" value="F:DNA binding"/>
    <property type="evidence" value="ECO:0007669"/>
    <property type="project" value="UniProtKB-KW"/>
</dbReference>
<dbReference type="Pfam" id="PF00589">
    <property type="entry name" value="Phage_integrase"/>
    <property type="match status" value="1"/>
</dbReference>
<dbReference type="GO" id="GO:0006310">
    <property type="term" value="P:DNA recombination"/>
    <property type="evidence" value="ECO:0007669"/>
    <property type="project" value="UniProtKB-KW"/>
</dbReference>
<keyword evidence="2" id="KW-0238">DNA-binding</keyword>
<dbReference type="KEGG" id="gso:PH603_13210"/>
<protein>
    <submittedName>
        <fullName evidence="5">Site-specific integrase</fullName>
    </submittedName>
</protein>
<dbReference type="AlphaFoldDB" id="A0AAE9XNW6"/>
<dbReference type="GO" id="GO:0015074">
    <property type="term" value="P:DNA integration"/>
    <property type="evidence" value="ECO:0007669"/>
    <property type="project" value="UniProtKB-KW"/>
</dbReference>
<name>A0AAE9XNW6_9PROT</name>
<evidence type="ECO:0000313" key="5">
    <source>
        <dbReference type="EMBL" id="WCL53497.1"/>
    </source>
</evidence>
<dbReference type="PANTHER" id="PTHR30349:SF94">
    <property type="entry name" value="INTEGRASE_RECOMBINASE HI_1414-RELATED"/>
    <property type="match status" value="1"/>
</dbReference>
<dbReference type="InterPro" id="IPR050090">
    <property type="entry name" value="Tyrosine_recombinase_XerCD"/>
</dbReference>
<accession>A0AAE9XNW6</accession>
<evidence type="ECO:0000256" key="2">
    <source>
        <dbReference type="ARBA" id="ARBA00023125"/>
    </source>
</evidence>
<keyword evidence="6" id="KW-1185">Reference proteome</keyword>
<dbReference type="Gene3D" id="1.10.443.10">
    <property type="entry name" value="Intergrase catalytic core"/>
    <property type="match status" value="1"/>
</dbReference>
<dbReference type="Proteomes" id="UP001217500">
    <property type="component" value="Chromosome"/>
</dbReference>
<dbReference type="InterPro" id="IPR011010">
    <property type="entry name" value="DNA_brk_join_enz"/>
</dbReference>
<dbReference type="PROSITE" id="PS51898">
    <property type="entry name" value="TYR_RECOMBINASE"/>
    <property type="match status" value="1"/>
</dbReference>
<evidence type="ECO:0000256" key="3">
    <source>
        <dbReference type="ARBA" id="ARBA00023172"/>
    </source>
</evidence>
<dbReference type="Gene3D" id="1.10.150.130">
    <property type="match status" value="1"/>
</dbReference>